<protein>
    <submittedName>
        <fullName evidence="1">Uncharacterized protein</fullName>
    </submittedName>
</protein>
<dbReference type="EMBL" id="LWHQ01000005">
    <property type="protein sequence ID" value="OAS27453.1"/>
    <property type="molecule type" value="Genomic_DNA"/>
</dbReference>
<evidence type="ECO:0000313" key="1">
    <source>
        <dbReference type="EMBL" id="OAS27453.1"/>
    </source>
</evidence>
<gene>
    <name evidence="1" type="ORF">A5481_01440</name>
</gene>
<evidence type="ECO:0000313" key="2">
    <source>
        <dbReference type="Proteomes" id="UP000078316"/>
    </source>
</evidence>
<accession>A0A179SLS9</accession>
<dbReference type="STRING" id="427683.A5481_01440"/>
<proteinExistence type="predicted"/>
<organism evidence="1 2">
    <name type="scientific">Methylobacterium platani</name>
    <dbReference type="NCBI Taxonomy" id="427683"/>
    <lineage>
        <taxon>Bacteria</taxon>
        <taxon>Pseudomonadati</taxon>
        <taxon>Pseudomonadota</taxon>
        <taxon>Alphaproteobacteria</taxon>
        <taxon>Hyphomicrobiales</taxon>
        <taxon>Methylobacteriaceae</taxon>
        <taxon>Methylobacterium</taxon>
    </lineage>
</organism>
<dbReference type="OrthoDB" id="7965053at2"/>
<comment type="caution">
    <text evidence="1">The sequence shown here is derived from an EMBL/GenBank/DDBJ whole genome shotgun (WGS) entry which is preliminary data.</text>
</comment>
<name>A0A179SLS9_9HYPH</name>
<dbReference type="Proteomes" id="UP000078316">
    <property type="component" value="Unassembled WGS sequence"/>
</dbReference>
<sequence>MTEDAAAPAPVHGTISGVEVVTIPLAHYAELLDCQRRLAVASIPAARYTADPRSRVERDPEVATFLAECLGVRLLKDTHAQCLRRFGADRTPGKSTIQRYWTRLGR</sequence>
<dbReference type="RefSeq" id="WP_048434443.1">
    <property type="nucleotide sequence ID" value="NZ_LWHQ01000005.1"/>
</dbReference>
<dbReference type="AlphaFoldDB" id="A0A179SLS9"/>
<reference evidence="1 2" key="1">
    <citation type="submission" date="2016-04" db="EMBL/GenBank/DDBJ databases">
        <authorList>
            <person name="Evans L.H."/>
            <person name="Alamgir A."/>
            <person name="Owens N."/>
            <person name="Weber N.D."/>
            <person name="Virtaneva K."/>
            <person name="Barbian K."/>
            <person name="Babar A."/>
            <person name="Rosenke K."/>
        </authorList>
    </citation>
    <scope>NUCLEOTIDE SEQUENCE [LARGE SCALE GENOMIC DNA]</scope>
    <source>
        <strain evidence="1 2">PMB02</strain>
    </source>
</reference>